<organism evidence="17 18">
    <name type="scientific">Endozoicomonas lisbonensis</name>
    <dbReference type="NCBI Taxonomy" id="3120522"/>
    <lineage>
        <taxon>Bacteria</taxon>
        <taxon>Pseudomonadati</taxon>
        <taxon>Pseudomonadota</taxon>
        <taxon>Gammaproteobacteria</taxon>
        <taxon>Oceanospirillales</taxon>
        <taxon>Endozoicomonadaceae</taxon>
        <taxon>Endozoicomonas</taxon>
    </lineage>
</organism>
<keyword evidence="7 14" id="KW-0812">Transmembrane</keyword>
<gene>
    <name evidence="14" type="primary">mrdA</name>
    <name evidence="17" type="ORF">V5J35_003177</name>
</gene>
<dbReference type="Pfam" id="PF03717">
    <property type="entry name" value="PBP_dimer"/>
    <property type="match status" value="1"/>
</dbReference>
<accession>A0ABV2SJR2</accession>
<keyword evidence="4 14" id="KW-0997">Cell inner membrane</keyword>
<dbReference type="RefSeq" id="WP_354008099.1">
    <property type="nucleotide sequence ID" value="NZ_JBEWTA010000001.1"/>
</dbReference>
<comment type="pathway">
    <text evidence="14">Cell wall biogenesis; peptidoglycan biosynthesis.</text>
</comment>
<dbReference type="SUPFAM" id="SSF56519">
    <property type="entry name" value="Penicillin binding protein dimerisation domain"/>
    <property type="match status" value="1"/>
</dbReference>
<evidence type="ECO:0000256" key="13">
    <source>
        <dbReference type="ARBA" id="ARBA00023316"/>
    </source>
</evidence>
<proteinExistence type="inferred from homology"/>
<comment type="caution">
    <text evidence="17">The sequence shown here is derived from an EMBL/GenBank/DDBJ whole genome shotgun (WGS) entry which is preliminary data.</text>
</comment>
<evidence type="ECO:0000256" key="9">
    <source>
        <dbReference type="ARBA" id="ARBA00022960"/>
    </source>
</evidence>
<dbReference type="InterPro" id="IPR050515">
    <property type="entry name" value="Beta-lactam/transpept"/>
</dbReference>
<keyword evidence="13 14" id="KW-0961">Cell wall biogenesis/degradation</keyword>
<dbReference type="Gene3D" id="3.40.710.10">
    <property type="entry name" value="DD-peptidase/beta-lactamase superfamily"/>
    <property type="match status" value="1"/>
</dbReference>
<feature type="domain" description="Penicillin-binding protein transpeptidase" evidence="15">
    <location>
        <begin position="266"/>
        <end position="594"/>
    </location>
</feature>
<evidence type="ECO:0000313" key="17">
    <source>
        <dbReference type="EMBL" id="MET4757985.1"/>
    </source>
</evidence>
<dbReference type="PANTHER" id="PTHR30627">
    <property type="entry name" value="PEPTIDOGLYCAN D,D-TRANSPEPTIDASE"/>
    <property type="match status" value="1"/>
</dbReference>
<comment type="caution">
    <text evidence="14">Lacks conserved residue(s) required for the propagation of feature annotation.</text>
</comment>
<evidence type="ECO:0000256" key="4">
    <source>
        <dbReference type="ARBA" id="ARBA00022519"/>
    </source>
</evidence>
<dbReference type="NCBIfam" id="TIGR03423">
    <property type="entry name" value="pbp2_mrdA"/>
    <property type="match status" value="1"/>
</dbReference>
<dbReference type="InterPro" id="IPR012338">
    <property type="entry name" value="Beta-lactam/transpept-like"/>
</dbReference>
<evidence type="ECO:0000256" key="6">
    <source>
        <dbReference type="ARBA" id="ARBA00022670"/>
    </source>
</evidence>
<dbReference type="InterPro" id="IPR001460">
    <property type="entry name" value="PCN-bd_Tpept"/>
</dbReference>
<keyword evidence="10 14" id="KW-0573">Peptidoglycan synthesis</keyword>
<protein>
    <recommendedName>
        <fullName evidence="14">Peptidoglycan D,D-transpeptidase MrdA</fullName>
        <ecNumber evidence="14">3.4.16.4</ecNumber>
    </recommendedName>
    <alternativeName>
        <fullName evidence="14">Penicillin-binding protein 2</fullName>
        <shortName evidence="14">PBP-2</shortName>
    </alternativeName>
</protein>
<dbReference type="HAMAP" id="MF_02081">
    <property type="entry name" value="MrdA_transpept"/>
    <property type="match status" value="1"/>
</dbReference>
<evidence type="ECO:0000256" key="11">
    <source>
        <dbReference type="ARBA" id="ARBA00022989"/>
    </source>
</evidence>
<dbReference type="EC" id="3.4.16.4" evidence="14"/>
<evidence type="ECO:0000256" key="2">
    <source>
        <dbReference type="ARBA" id="ARBA00004236"/>
    </source>
</evidence>
<comment type="catalytic activity">
    <reaction evidence="14">
        <text>Preferential cleavage: (Ac)2-L-Lys-D-Ala-|-D-Ala. Also transpeptidation of peptidyl-alanyl moieties that are N-acyl substituents of D-alanine.</text>
        <dbReference type="EC" id="3.4.16.4"/>
    </reaction>
</comment>
<feature type="active site" description="Acyl-ester intermediate" evidence="14">
    <location>
        <position position="325"/>
    </location>
</feature>
<evidence type="ECO:0000256" key="3">
    <source>
        <dbReference type="ARBA" id="ARBA00022475"/>
    </source>
</evidence>
<evidence type="ECO:0000259" key="16">
    <source>
        <dbReference type="Pfam" id="PF03717"/>
    </source>
</evidence>
<evidence type="ECO:0000256" key="1">
    <source>
        <dbReference type="ARBA" id="ARBA00004167"/>
    </source>
</evidence>
<keyword evidence="8 14" id="KW-0378">Hydrolase</keyword>
<evidence type="ECO:0000256" key="8">
    <source>
        <dbReference type="ARBA" id="ARBA00022801"/>
    </source>
</evidence>
<feature type="transmembrane region" description="Helical" evidence="14">
    <location>
        <begin position="20"/>
        <end position="40"/>
    </location>
</feature>
<dbReference type="Proteomes" id="UP001549366">
    <property type="component" value="Unassembled WGS sequence"/>
</dbReference>
<keyword evidence="12 14" id="KW-0472">Membrane</keyword>
<keyword evidence="5 14" id="KW-0121">Carboxypeptidase</keyword>
<dbReference type="PANTHER" id="PTHR30627:SF2">
    <property type="entry name" value="PEPTIDOGLYCAN D,D-TRANSPEPTIDASE MRDA"/>
    <property type="match status" value="1"/>
</dbReference>
<dbReference type="InterPro" id="IPR005311">
    <property type="entry name" value="PBP_dimer"/>
</dbReference>
<dbReference type="InterPro" id="IPR017790">
    <property type="entry name" value="Penicillin-binding_protein_2"/>
</dbReference>
<comment type="similarity">
    <text evidence="14">Belongs to the transpeptidase family. MrdA subfamily.</text>
</comment>
<evidence type="ECO:0000256" key="12">
    <source>
        <dbReference type="ARBA" id="ARBA00023136"/>
    </source>
</evidence>
<dbReference type="EMBL" id="JBEWTB010000002">
    <property type="protein sequence ID" value="MET4757985.1"/>
    <property type="molecule type" value="Genomic_DNA"/>
</dbReference>
<evidence type="ECO:0000259" key="15">
    <source>
        <dbReference type="Pfam" id="PF00905"/>
    </source>
</evidence>
<keyword evidence="3 14" id="KW-1003">Cell membrane</keyword>
<keyword evidence="9 14" id="KW-0133">Cell shape</keyword>
<evidence type="ECO:0000256" key="5">
    <source>
        <dbReference type="ARBA" id="ARBA00022645"/>
    </source>
</evidence>
<dbReference type="Gene3D" id="3.90.1310.10">
    <property type="entry name" value="Penicillin-binding protein 2a (Domain 2)"/>
    <property type="match status" value="1"/>
</dbReference>
<keyword evidence="6 14" id="KW-0645">Protease</keyword>
<reference evidence="17 18" key="1">
    <citation type="submission" date="2024-06" db="EMBL/GenBank/DDBJ databases">
        <title>Genomic Encyclopedia of Type Strains, Phase V (KMG-V): Genome sequencing to study the core and pangenomes of soil and plant-associated prokaryotes.</title>
        <authorList>
            <person name="Whitman W."/>
        </authorList>
    </citation>
    <scope>NUCLEOTIDE SEQUENCE [LARGE SCALE GENOMIC DNA]</scope>
    <source>
        <strain evidence="17 18">NE40</strain>
    </source>
</reference>
<dbReference type="Gene3D" id="3.30.1390.30">
    <property type="entry name" value="Penicillin-binding protein 2a, domain 3"/>
    <property type="match status" value="1"/>
</dbReference>
<keyword evidence="11 14" id="KW-1133">Transmembrane helix</keyword>
<name>A0ABV2SJR2_9GAMM</name>
<comment type="function">
    <text evidence="14">Catalyzes cross-linking of the peptidoglycan cell wall.</text>
</comment>
<dbReference type="GO" id="GO:0009002">
    <property type="term" value="F:serine-type D-Ala-D-Ala carboxypeptidase activity"/>
    <property type="evidence" value="ECO:0007669"/>
    <property type="project" value="UniProtKB-EC"/>
</dbReference>
<evidence type="ECO:0000256" key="14">
    <source>
        <dbReference type="HAMAP-Rule" id="MF_02081"/>
    </source>
</evidence>
<dbReference type="SUPFAM" id="SSF56601">
    <property type="entry name" value="beta-lactamase/transpeptidase-like"/>
    <property type="match status" value="1"/>
</dbReference>
<sequence>MPANTLKDHKAEQRIVGTRVWLALFFMIVLVFVLIARLFYLQVLRYDEMSTQSEENRVLLQTIPPVRGLIYDTHGKLLAMNRSSRSLTIVRELAGDLDQLIEDISTLVPVTDNERRRFDQRVRRRRPFEPIPLKFNLNDEQIATIAVNQFRLPGVEIDADLVRYYPENSIFSHSVGYVGRINDRELRTLDPALYSGTYVTGKIGLEKYYESVLLGKPGYQEVETNARGRVLRVLNQVPSEPGKDLELYLDTELQKVAIEALEGRRGAIVAMDPKTGGVLAMVSNPSFDPNLFVTGIDYETFDGLNKNIERPLYNRATLGEYPPASTIKPVVGLALLANDVVDKDTRIFDQGWFQLPGSDHRFRNWNRRGDGWVNLHQSIVRSNDTFFYKQAGELGIDRMHDFLSQFGLGRRTGIDIGEERPGLLPSREWKRGVYGQPWYPGETVIAIIGQGYNLATPLQLAEFTTILANRGRHVQPRLVKEEMPDIQSPDWGHDVDVSDEDWDLIIDSMEDVIKSPRGTAHWRIGRDLKYRIAGKTGTAQVVSIPQGEEYDAEQLKEYQRDHSLFVAFAPVEDPQIAISVIVENNSGAANVAKSVMDHYLLPRLNPSLTHGLSVDEALKAKVTN</sequence>
<comment type="subcellular location">
    <subcellularLocation>
        <location evidence="14">Cell inner membrane</location>
        <topology evidence="14">Single-pass membrane protein</topology>
    </subcellularLocation>
    <subcellularLocation>
        <location evidence="2">Cell membrane</location>
    </subcellularLocation>
    <subcellularLocation>
        <location evidence="1">Membrane</location>
        <topology evidence="1">Single-pass membrane protein</topology>
    </subcellularLocation>
</comment>
<evidence type="ECO:0000313" key="18">
    <source>
        <dbReference type="Proteomes" id="UP001549366"/>
    </source>
</evidence>
<evidence type="ECO:0000256" key="10">
    <source>
        <dbReference type="ARBA" id="ARBA00022984"/>
    </source>
</evidence>
<dbReference type="Pfam" id="PF00905">
    <property type="entry name" value="Transpeptidase"/>
    <property type="match status" value="1"/>
</dbReference>
<dbReference type="InterPro" id="IPR036138">
    <property type="entry name" value="PBP_dimer_sf"/>
</dbReference>
<keyword evidence="18" id="KW-1185">Reference proteome</keyword>
<evidence type="ECO:0000256" key="7">
    <source>
        <dbReference type="ARBA" id="ARBA00022692"/>
    </source>
</evidence>
<feature type="domain" description="Penicillin-binding protein dimerisation" evidence="16">
    <location>
        <begin position="63"/>
        <end position="233"/>
    </location>
</feature>